<dbReference type="Proteomes" id="UP001480595">
    <property type="component" value="Unassembled WGS sequence"/>
</dbReference>
<dbReference type="Pfam" id="PF20150">
    <property type="entry name" value="2EXR"/>
    <property type="match status" value="1"/>
</dbReference>
<dbReference type="PANTHER" id="PTHR35910:SF6">
    <property type="entry name" value="2EXR DOMAIN-CONTAINING PROTEIN"/>
    <property type="match status" value="1"/>
</dbReference>
<organism evidence="2 3">
    <name type="scientific">Apiospora phragmitis</name>
    <dbReference type="NCBI Taxonomy" id="2905665"/>
    <lineage>
        <taxon>Eukaryota</taxon>
        <taxon>Fungi</taxon>
        <taxon>Dikarya</taxon>
        <taxon>Ascomycota</taxon>
        <taxon>Pezizomycotina</taxon>
        <taxon>Sordariomycetes</taxon>
        <taxon>Xylariomycetidae</taxon>
        <taxon>Amphisphaeriales</taxon>
        <taxon>Apiosporaceae</taxon>
        <taxon>Apiospora</taxon>
    </lineage>
</organism>
<keyword evidence="3" id="KW-1185">Reference proteome</keyword>
<evidence type="ECO:0000313" key="2">
    <source>
        <dbReference type="EMBL" id="KAK8074217.1"/>
    </source>
</evidence>
<reference evidence="2 3" key="1">
    <citation type="submission" date="2023-01" db="EMBL/GenBank/DDBJ databases">
        <title>Analysis of 21 Apiospora genomes using comparative genomics revels a genus with tremendous synthesis potential of carbohydrate active enzymes and secondary metabolites.</title>
        <authorList>
            <person name="Sorensen T."/>
        </authorList>
    </citation>
    <scope>NUCLEOTIDE SEQUENCE [LARGE SCALE GENOMIC DNA]</scope>
    <source>
        <strain evidence="2 3">CBS 135458</strain>
    </source>
</reference>
<dbReference type="GeneID" id="92089588"/>
<evidence type="ECO:0000259" key="1">
    <source>
        <dbReference type="Pfam" id="PF20150"/>
    </source>
</evidence>
<dbReference type="EMBL" id="JAQQWL010000005">
    <property type="protein sequence ID" value="KAK8074217.1"/>
    <property type="molecule type" value="Genomic_DNA"/>
</dbReference>
<evidence type="ECO:0000313" key="3">
    <source>
        <dbReference type="Proteomes" id="UP001480595"/>
    </source>
</evidence>
<feature type="domain" description="2EXR" evidence="1">
    <location>
        <begin position="27"/>
        <end position="125"/>
    </location>
</feature>
<accession>A0ABR1VST0</accession>
<comment type="caution">
    <text evidence="2">The sequence shown here is derived from an EMBL/GenBank/DDBJ whole genome shotgun (WGS) entry which is preliminary data.</text>
</comment>
<dbReference type="InterPro" id="IPR045518">
    <property type="entry name" value="2EXR"/>
</dbReference>
<gene>
    <name evidence="2" type="ORF">PG994_005116</name>
</gene>
<name>A0ABR1VST0_9PEZI</name>
<proteinExistence type="predicted"/>
<dbReference type="RefSeq" id="XP_066718692.1">
    <property type="nucleotide sequence ID" value="XM_066856525.1"/>
</dbReference>
<sequence>MTPTNGQVSIFKPPVIAFASAPKGTTFHPFAELPIELRMLIWRISLQRQRFVTVRLVPGPTHGTQLHYEVKAQRRYRHSKLLRVSQEARRAALEFFTVRIPCSNLGSGGARGEVPLYFSPAYDVLHITASYRIWKYIVDFLPKLAAEWDSRGRGVLHLALDRSLFSYGDPVTANMQDSLYKPAREALTDALARLQRLWIVNLEGGDVRVMSGLAWRHAKCHHNRSVPVFSGLQAFERLPGTDLRPIAADLGQIASFDDPGRAVRLWRGLEAALGVRRSEAKPLELRVLLADKGPNTFRIVDQDTAQRYLEEQETTTWDRVRGFYRPQAPPWGQYLSRQEWEDLSGRLHDAVGFWLFMPEAFEQPPLGDSVGRFKRIRDLRKHPPELCVFDLGP</sequence>
<dbReference type="PANTHER" id="PTHR35910">
    <property type="entry name" value="2EXR DOMAIN-CONTAINING PROTEIN"/>
    <property type="match status" value="1"/>
</dbReference>
<protein>
    <recommendedName>
        <fullName evidence="1">2EXR domain-containing protein</fullName>
    </recommendedName>
</protein>